<dbReference type="EMBL" id="FMXO01000005">
    <property type="protein sequence ID" value="SDB22749.1"/>
    <property type="molecule type" value="Genomic_DNA"/>
</dbReference>
<comment type="function">
    <text evidence="8">Catalyzes the stereoinversion of LL-2,6-diaminopimelate (L,L-DAP) to meso-diaminopimelate (meso-DAP), a precursor of L-lysine and an essential component of the bacterial peptidoglycan.</text>
</comment>
<evidence type="ECO:0000256" key="2">
    <source>
        <dbReference type="ARBA" id="ARBA00010219"/>
    </source>
</evidence>
<feature type="active site" evidence="9">
    <location>
        <position position="90"/>
    </location>
</feature>
<comment type="similarity">
    <text evidence="2 8">Belongs to the diaminopimelate epimerase family.</text>
</comment>
<dbReference type="GO" id="GO:0009089">
    <property type="term" value="P:lysine biosynthetic process via diaminopimelate"/>
    <property type="evidence" value="ECO:0007669"/>
    <property type="project" value="UniProtKB-UniRule"/>
</dbReference>
<feature type="binding site" evidence="8">
    <location>
        <position position="197"/>
    </location>
    <ligand>
        <name>substrate</name>
    </ligand>
</feature>
<dbReference type="Proteomes" id="UP000198771">
    <property type="component" value="Unassembled WGS sequence"/>
</dbReference>
<evidence type="ECO:0000256" key="9">
    <source>
        <dbReference type="PROSITE-ProRule" id="PRU10125"/>
    </source>
</evidence>
<dbReference type="UniPathway" id="UPA00034">
    <property type="reaction ID" value="UER00025"/>
</dbReference>
<sequence length="292" mass="31675">MNQHIFTSDLFGPWVQCFKMQGSGNDFVLLDNRELRLAPSEMAGWARAVCRKAFGMGADGLIFLDKSHDRADVDYFWHFFNADGSRAEMCGNGSRCAARLAFELGLAGKEHALGTDAGPIKAEVFPEQDLAKVQLTPARDLQLNIALTLEEQAFNVHFVNTGVPHLVVFVPDVQSVNIPELGPRFRYHPRFAPGGANVNFVQIVDSGNLLLRTYERGVEGETFACGTGAAASALISHALAHTGVHVQVKTSGQDLLGITIDNDSLFLTGKAMLVFVANLNLRALGLVLPTQP</sequence>
<feature type="binding site" evidence="8">
    <location>
        <position position="25"/>
    </location>
    <ligand>
        <name>substrate</name>
    </ligand>
</feature>
<evidence type="ECO:0000256" key="8">
    <source>
        <dbReference type="HAMAP-Rule" id="MF_00197"/>
    </source>
</evidence>
<feature type="binding site" evidence="8">
    <location>
        <position position="81"/>
    </location>
    <ligand>
        <name>substrate</name>
    </ligand>
</feature>
<comment type="pathway">
    <text evidence="1 8">Amino-acid biosynthesis; L-lysine biosynthesis via DAP pathway; DL-2,6-diaminopimelate from LL-2,6-diaminopimelate: step 1/1.</text>
</comment>
<dbReference type="NCBIfam" id="TIGR00652">
    <property type="entry name" value="DapF"/>
    <property type="match status" value="1"/>
</dbReference>
<organism evidence="10 11">
    <name type="scientific">Desulfonatronum thiosulfatophilum</name>
    <dbReference type="NCBI Taxonomy" id="617002"/>
    <lineage>
        <taxon>Bacteria</taxon>
        <taxon>Pseudomonadati</taxon>
        <taxon>Thermodesulfobacteriota</taxon>
        <taxon>Desulfovibrionia</taxon>
        <taxon>Desulfovibrionales</taxon>
        <taxon>Desulfonatronaceae</taxon>
        <taxon>Desulfonatronum</taxon>
    </lineage>
</organism>
<evidence type="ECO:0000313" key="11">
    <source>
        <dbReference type="Proteomes" id="UP000198771"/>
    </source>
</evidence>
<evidence type="ECO:0000313" key="10">
    <source>
        <dbReference type="EMBL" id="SDB22749.1"/>
    </source>
</evidence>
<feature type="site" description="Could be important to modulate the pK values of the two catalytic cysteine residues" evidence="8">
    <location>
        <position position="165"/>
    </location>
</feature>
<dbReference type="PANTHER" id="PTHR31689">
    <property type="entry name" value="DIAMINOPIMELATE EPIMERASE, CHLOROPLASTIC"/>
    <property type="match status" value="1"/>
</dbReference>
<dbReference type="PROSITE" id="PS01326">
    <property type="entry name" value="DAP_EPIMERASE"/>
    <property type="match status" value="1"/>
</dbReference>
<dbReference type="RefSeq" id="WP_092118344.1">
    <property type="nucleotide sequence ID" value="NZ_FMXO01000005.1"/>
</dbReference>
<feature type="active site" description="Proton donor" evidence="8">
    <location>
        <position position="90"/>
    </location>
</feature>
<evidence type="ECO:0000256" key="4">
    <source>
        <dbReference type="ARBA" id="ARBA00022605"/>
    </source>
</evidence>
<dbReference type="GO" id="GO:0005829">
    <property type="term" value="C:cytosol"/>
    <property type="evidence" value="ECO:0007669"/>
    <property type="project" value="TreeGrafter"/>
</dbReference>
<dbReference type="InterPro" id="IPR001653">
    <property type="entry name" value="DAP_epimerase_DapF"/>
</dbReference>
<comment type="catalytic activity">
    <reaction evidence="7 8">
        <text>(2S,6S)-2,6-diaminopimelate = meso-2,6-diaminopimelate</text>
        <dbReference type="Rhea" id="RHEA:15393"/>
        <dbReference type="ChEBI" id="CHEBI:57609"/>
        <dbReference type="ChEBI" id="CHEBI:57791"/>
        <dbReference type="EC" id="5.1.1.7"/>
    </reaction>
</comment>
<dbReference type="EC" id="5.1.1.7" evidence="3 8"/>
<keyword evidence="8" id="KW-0963">Cytoplasm</keyword>
<dbReference type="HAMAP" id="MF_00197">
    <property type="entry name" value="DAP_epimerase"/>
    <property type="match status" value="1"/>
</dbReference>
<comment type="subunit">
    <text evidence="8">Homodimer.</text>
</comment>
<dbReference type="InterPro" id="IPR018510">
    <property type="entry name" value="DAP_epimerase_AS"/>
</dbReference>
<keyword evidence="4 8" id="KW-0028">Amino-acid biosynthesis</keyword>
<evidence type="ECO:0000256" key="6">
    <source>
        <dbReference type="ARBA" id="ARBA00023235"/>
    </source>
</evidence>
<evidence type="ECO:0000256" key="3">
    <source>
        <dbReference type="ARBA" id="ARBA00013080"/>
    </source>
</evidence>
<dbReference type="PANTHER" id="PTHR31689:SF0">
    <property type="entry name" value="DIAMINOPIMELATE EPIMERASE"/>
    <property type="match status" value="1"/>
</dbReference>
<keyword evidence="11" id="KW-1185">Reference proteome</keyword>
<evidence type="ECO:0000256" key="7">
    <source>
        <dbReference type="ARBA" id="ARBA00051712"/>
    </source>
</evidence>
<dbReference type="STRING" id="617002.SAMN05660653_01110"/>
<evidence type="ECO:0000256" key="5">
    <source>
        <dbReference type="ARBA" id="ARBA00023154"/>
    </source>
</evidence>
<feature type="active site" description="Proton acceptor" evidence="8">
    <location>
        <position position="225"/>
    </location>
</feature>
<dbReference type="AlphaFoldDB" id="A0A1G6BQ55"/>
<reference evidence="10 11" key="1">
    <citation type="submission" date="2016-10" db="EMBL/GenBank/DDBJ databases">
        <authorList>
            <person name="de Groot N.N."/>
        </authorList>
    </citation>
    <scope>NUCLEOTIDE SEQUENCE [LARGE SCALE GENOMIC DNA]</scope>
    <source>
        <strain evidence="10 11">ASO4-2</strain>
    </source>
</reference>
<evidence type="ECO:0000256" key="1">
    <source>
        <dbReference type="ARBA" id="ARBA00005196"/>
    </source>
</evidence>
<name>A0A1G6BQ55_9BACT</name>
<feature type="binding site" evidence="8">
    <location>
        <begin position="91"/>
        <end position="92"/>
    </location>
    <ligand>
        <name>substrate</name>
    </ligand>
</feature>
<keyword evidence="6 8" id="KW-0413">Isomerase</keyword>
<dbReference type="Pfam" id="PF01678">
    <property type="entry name" value="DAP_epimerase"/>
    <property type="match status" value="2"/>
</dbReference>
<feature type="binding site" evidence="8">
    <location>
        <begin position="226"/>
        <end position="227"/>
    </location>
    <ligand>
        <name>substrate</name>
    </ligand>
</feature>
<dbReference type="GO" id="GO:0008837">
    <property type="term" value="F:diaminopimelate epimerase activity"/>
    <property type="evidence" value="ECO:0007669"/>
    <property type="project" value="UniProtKB-UniRule"/>
</dbReference>
<gene>
    <name evidence="8" type="primary">dapF</name>
    <name evidence="10" type="ORF">SAMN05660653_01110</name>
</gene>
<dbReference type="SUPFAM" id="SSF54506">
    <property type="entry name" value="Diaminopimelate epimerase-like"/>
    <property type="match status" value="2"/>
</dbReference>
<comment type="subcellular location">
    <subcellularLocation>
        <location evidence="8">Cytoplasm</location>
    </subcellularLocation>
</comment>
<keyword evidence="5 8" id="KW-0457">Lysine biosynthesis</keyword>
<feature type="site" description="Could be important to modulate the pK values of the two catalytic cysteine residues" evidence="8">
    <location>
        <position position="215"/>
    </location>
</feature>
<comment type="caution">
    <text evidence="8">Lacks conserved residue(s) required for the propagation of feature annotation.</text>
</comment>
<dbReference type="Gene3D" id="3.10.310.10">
    <property type="entry name" value="Diaminopimelate Epimerase, Chain A, domain 1"/>
    <property type="match status" value="2"/>
</dbReference>
<dbReference type="OrthoDB" id="9805408at2"/>
<accession>A0A1G6BQ55</accession>
<proteinExistence type="inferred from homology"/>
<protein>
    <recommendedName>
        <fullName evidence="3 8">Diaminopimelate epimerase</fullName>
        <shortName evidence="8">DAP epimerase</shortName>
        <ecNumber evidence="3 8">5.1.1.7</ecNumber>
    </recommendedName>
    <alternativeName>
        <fullName evidence="8">PLP-independent amino acid racemase</fullName>
    </alternativeName>
</protein>
<feature type="binding site" evidence="8">
    <location>
        <begin position="215"/>
        <end position="216"/>
    </location>
    <ligand>
        <name>substrate</name>
    </ligand>
</feature>